<accession>J9C0H0</accession>
<name>J9C0H0_9ZZZZ</name>
<sequence length="44" mass="5112">MMIKRTCFLCEKCHFYNDRWLVLATSGSCHMVVGFIQSRLVIAC</sequence>
<dbReference type="AlphaFoldDB" id="J9C0H0"/>
<reference evidence="1" key="1">
    <citation type="journal article" date="2012" name="PLoS ONE">
        <title>Gene sets for utilization of primary and secondary nutrition supplies in the distal gut of endangered iberian lynx.</title>
        <authorList>
            <person name="Alcaide M."/>
            <person name="Messina E."/>
            <person name="Richter M."/>
            <person name="Bargiela R."/>
            <person name="Peplies J."/>
            <person name="Huws S.A."/>
            <person name="Newbold C.J."/>
            <person name="Golyshin P.N."/>
            <person name="Simon M.A."/>
            <person name="Lopez G."/>
            <person name="Yakimov M.M."/>
            <person name="Ferrer M."/>
        </authorList>
    </citation>
    <scope>NUCLEOTIDE SEQUENCE</scope>
</reference>
<dbReference type="EMBL" id="AMCI01007039">
    <property type="protein sequence ID" value="EJW93320.1"/>
    <property type="molecule type" value="Genomic_DNA"/>
</dbReference>
<comment type="caution">
    <text evidence="1">The sequence shown here is derived from an EMBL/GenBank/DDBJ whole genome shotgun (WGS) entry which is preliminary data.</text>
</comment>
<protein>
    <submittedName>
        <fullName evidence="1">Uncharacterized protein</fullName>
    </submittedName>
</protein>
<evidence type="ECO:0000313" key="1">
    <source>
        <dbReference type="EMBL" id="EJW93320.1"/>
    </source>
</evidence>
<proteinExistence type="predicted"/>
<organism evidence="1">
    <name type="scientific">gut metagenome</name>
    <dbReference type="NCBI Taxonomy" id="749906"/>
    <lineage>
        <taxon>unclassified sequences</taxon>
        <taxon>metagenomes</taxon>
        <taxon>organismal metagenomes</taxon>
    </lineage>
</organism>
<gene>
    <name evidence="1" type="ORF">EVA_18572</name>
</gene>